<feature type="domain" description="tRNA wybutosine-synthesis" evidence="1">
    <location>
        <begin position="190"/>
        <end position="225"/>
    </location>
</feature>
<keyword evidence="4" id="KW-1185">Reference proteome</keyword>
<dbReference type="InterPro" id="IPR017517">
    <property type="entry name" value="Maleyloyr_isom"/>
</dbReference>
<dbReference type="RefSeq" id="WP_344310517.1">
    <property type="nucleotide sequence ID" value="NZ_BAAANY010000009.1"/>
</dbReference>
<evidence type="ECO:0000313" key="4">
    <source>
        <dbReference type="Proteomes" id="UP001500618"/>
    </source>
</evidence>
<dbReference type="NCBIfam" id="TIGR03084">
    <property type="entry name" value="TIGR03084 family metal-binding protein"/>
    <property type="match status" value="1"/>
</dbReference>
<dbReference type="EMBL" id="BAAANY010000009">
    <property type="protein sequence ID" value="GAA1677309.1"/>
    <property type="molecule type" value="Genomic_DNA"/>
</dbReference>
<dbReference type="InterPro" id="IPR017518">
    <property type="entry name" value="CHP03084"/>
</dbReference>
<evidence type="ECO:0000313" key="3">
    <source>
        <dbReference type="EMBL" id="GAA1677309.1"/>
    </source>
</evidence>
<evidence type="ECO:0000259" key="2">
    <source>
        <dbReference type="Pfam" id="PF11716"/>
    </source>
</evidence>
<reference evidence="3 4" key="1">
    <citation type="journal article" date="2019" name="Int. J. Syst. Evol. Microbiol.">
        <title>The Global Catalogue of Microorganisms (GCM) 10K type strain sequencing project: providing services to taxonomists for standard genome sequencing and annotation.</title>
        <authorList>
            <consortium name="The Broad Institute Genomics Platform"/>
            <consortium name="The Broad Institute Genome Sequencing Center for Infectious Disease"/>
            <person name="Wu L."/>
            <person name="Ma J."/>
        </authorList>
    </citation>
    <scope>NUCLEOTIDE SEQUENCE [LARGE SCALE GENOMIC DNA]</scope>
    <source>
        <strain evidence="3 4">JCM 14718</strain>
    </source>
</reference>
<dbReference type="Gene3D" id="1.20.120.450">
    <property type="entry name" value="dinb family like domain"/>
    <property type="match status" value="1"/>
</dbReference>
<protein>
    <submittedName>
        <fullName evidence="3">TIGR03084 family metal-binding protein</fullName>
    </submittedName>
</protein>
<organism evidence="3 4">
    <name type="scientific">Fodinicola feengrottensis</name>
    <dbReference type="NCBI Taxonomy" id="435914"/>
    <lineage>
        <taxon>Bacteria</taxon>
        <taxon>Bacillati</taxon>
        <taxon>Actinomycetota</taxon>
        <taxon>Actinomycetes</taxon>
        <taxon>Mycobacteriales</taxon>
        <taxon>Fodinicola</taxon>
    </lineage>
</organism>
<dbReference type="SUPFAM" id="SSF109854">
    <property type="entry name" value="DinB/YfiT-like putative metalloenzymes"/>
    <property type="match status" value="1"/>
</dbReference>
<gene>
    <name evidence="3" type="ORF">GCM10009765_28270</name>
</gene>
<dbReference type="InterPro" id="IPR034660">
    <property type="entry name" value="DinB/YfiT-like"/>
</dbReference>
<evidence type="ECO:0000259" key="1">
    <source>
        <dbReference type="Pfam" id="PF08608"/>
    </source>
</evidence>
<name>A0ABN2GV37_9ACTN</name>
<dbReference type="NCBIfam" id="TIGR03083">
    <property type="entry name" value="maleylpyruvate isomerase family mycothiol-dependent enzyme"/>
    <property type="match status" value="1"/>
</dbReference>
<feature type="domain" description="Mycothiol-dependent maleylpyruvate isomerase metal-binding" evidence="2">
    <location>
        <begin position="11"/>
        <end position="147"/>
    </location>
</feature>
<proteinExistence type="predicted"/>
<dbReference type="Pfam" id="PF08608">
    <property type="entry name" value="Wyosine_form"/>
    <property type="match status" value="1"/>
</dbReference>
<dbReference type="InterPro" id="IPR013917">
    <property type="entry name" value="tRNA_wybutosine-synth"/>
</dbReference>
<dbReference type="InterPro" id="IPR024344">
    <property type="entry name" value="MDMPI_metal-binding"/>
</dbReference>
<dbReference type="Proteomes" id="UP001500618">
    <property type="component" value="Unassembled WGS sequence"/>
</dbReference>
<dbReference type="Pfam" id="PF11716">
    <property type="entry name" value="MDMPI_N"/>
    <property type="match status" value="1"/>
</dbReference>
<comment type="caution">
    <text evidence="3">The sequence shown here is derived from an EMBL/GenBank/DDBJ whole genome shotgun (WGS) entry which is preliminary data.</text>
</comment>
<sequence length="263" mass="28780">MVSSQELADDLAAETADLVALLEPLPTGDWELPTPAPGWAIRDQVSHLAFFDDAAMRAITDPDAFRAEFAKMLAAGTIDPDTIAEQLRDRTAKQLLEWFGRSRAALVQELAVRDPKERAPWYGPDMSIASMTTARLMETWAHGQDVADAVGVSRVPTKRLRHVAHLGVRTMGFSFLLRDRPAPTEPVRVELEWSDGLWAWGPEDAADRVTGPALDFCLLVTQRRHLADTRISVHGPVATEWLSIAQAFAGAPGKGRPAGLFPA</sequence>
<accession>A0ABN2GV37</accession>